<gene>
    <name evidence="1" type="ORF">ABT39_MTgene5858</name>
</gene>
<dbReference type="AlphaFoldDB" id="A0A101LYE8"/>
<reference evidence="1" key="1">
    <citation type="journal article" date="2015" name="Genome Biol. Evol.">
        <title>Organellar Genomes of White Spruce (Picea glauca): Assembly and Annotation.</title>
        <authorList>
            <person name="Jackman S.D."/>
            <person name="Warren R.L."/>
            <person name="Gibb E.A."/>
            <person name="Vandervalk B.P."/>
            <person name="Mohamadi H."/>
            <person name="Chu J."/>
            <person name="Raymond A."/>
            <person name="Pleasance S."/>
            <person name="Coope R."/>
            <person name="Wildung M.R."/>
            <person name="Ritland C.E."/>
            <person name="Bousquet J."/>
            <person name="Jones S.J."/>
            <person name="Bohlmann J."/>
            <person name="Birol I."/>
        </authorList>
    </citation>
    <scope>NUCLEOTIDE SEQUENCE [LARGE SCALE GENOMIC DNA]</scope>
    <source>
        <tissue evidence="1">Flushing bud</tissue>
    </source>
</reference>
<sequence length="48" mass="5548">MASTNKSDLREILRPSYYLVAFIDRRPSNLPSSTLRPVFDQPLLHAFN</sequence>
<evidence type="ECO:0000313" key="1">
    <source>
        <dbReference type="EMBL" id="KUM47671.1"/>
    </source>
</evidence>
<proteinExistence type="predicted"/>
<geneLocation type="mitochondrion" evidence="1"/>
<organism evidence="1">
    <name type="scientific">Picea glauca</name>
    <name type="common">White spruce</name>
    <name type="synonym">Pinus glauca</name>
    <dbReference type="NCBI Taxonomy" id="3330"/>
    <lineage>
        <taxon>Eukaryota</taxon>
        <taxon>Viridiplantae</taxon>
        <taxon>Streptophyta</taxon>
        <taxon>Embryophyta</taxon>
        <taxon>Tracheophyta</taxon>
        <taxon>Spermatophyta</taxon>
        <taxon>Pinopsida</taxon>
        <taxon>Pinidae</taxon>
        <taxon>Conifers I</taxon>
        <taxon>Pinales</taxon>
        <taxon>Pinaceae</taxon>
        <taxon>Picea</taxon>
    </lineage>
</organism>
<dbReference type="EMBL" id="LKAM01000007">
    <property type="protein sequence ID" value="KUM47671.1"/>
    <property type="molecule type" value="Genomic_DNA"/>
</dbReference>
<name>A0A101LYE8_PICGL</name>
<accession>A0A101LYE8</accession>
<comment type="caution">
    <text evidence="1">The sequence shown here is derived from an EMBL/GenBank/DDBJ whole genome shotgun (WGS) entry which is preliminary data.</text>
</comment>
<protein>
    <submittedName>
        <fullName evidence="1">Uncharacterized protein</fullName>
    </submittedName>
</protein>
<keyword evidence="1" id="KW-0496">Mitochondrion</keyword>